<proteinExistence type="predicted"/>
<keyword evidence="3" id="KW-1185">Reference proteome</keyword>
<feature type="transmembrane region" description="Helical" evidence="1">
    <location>
        <begin position="21"/>
        <end position="39"/>
    </location>
</feature>
<reference evidence="3" key="1">
    <citation type="submission" date="2018-08" db="EMBL/GenBank/DDBJ databases">
        <authorList>
            <person name="Grouzdev D.S."/>
            <person name="Krutkina M.S."/>
        </authorList>
    </citation>
    <scope>NUCLEOTIDE SEQUENCE [LARGE SCALE GENOMIC DNA]</scope>
    <source>
        <strain evidence="3">4-11</strain>
    </source>
</reference>
<accession>A0A372MI02</accession>
<keyword evidence="1" id="KW-0472">Membrane</keyword>
<dbReference type="CDD" id="cd09910">
    <property type="entry name" value="NGN-insert_like"/>
    <property type="match status" value="1"/>
</dbReference>
<dbReference type="Pfam" id="PF07009">
    <property type="entry name" value="NusG_II"/>
    <property type="match status" value="1"/>
</dbReference>
<dbReference type="OrthoDB" id="47603at2"/>
<gene>
    <name evidence="2" type="ORF">DYP60_07360</name>
</gene>
<name>A0A372MI02_9SPIR</name>
<keyword evidence="1" id="KW-1133">Transmembrane helix</keyword>
<evidence type="ECO:0000313" key="3">
    <source>
        <dbReference type="Proteomes" id="UP000264002"/>
    </source>
</evidence>
<dbReference type="EMBL" id="QUWK01000006">
    <property type="protein sequence ID" value="RFU95028.1"/>
    <property type="molecule type" value="Genomic_DNA"/>
</dbReference>
<sequence>MSIALVWLPRYTWPMKHRWKTLLGDTLILIACILALVVITKQTASGGSGYVQIQSSEATYRYSLNVDREVTVQGPLGETHVVIEDGHAHIEDSPCPTKSCTFQKPISSARSWIACLPNQVLLTVVGSDSENQEVDDVAN</sequence>
<evidence type="ECO:0000313" key="2">
    <source>
        <dbReference type="EMBL" id="RFU95028.1"/>
    </source>
</evidence>
<evidence type="ECO:0000256" key="1">
    <source>
        <dbReference type="SAM" id="Phobius"/>
    </source>
</evidence>
<reference evidence="2 3" key="2">
    <citation type="submission" date="2018-09" db="EMBL/GenBank/DDBJ databases">
        <title>Genome of Sphaerochaeta halotolerans strain 4-11.</title>
        <authorList>
            <person name="Nazina T.N."/>
            <person name="Sokolova D.S."/>
        </authorList>
    </citation>
    <scope>NUCLEOTIDE SEQUENCE [LARGE SCALE GENOMIC DNA]</scope>
    <source>
        <strain evidence="2 3">4-11</strain>
    </source>
</reference>
<dbReference type="AlphaFoldDB" id="A0A372MI02"/>
<dbReference type="InterPro" id="IPR038690">
    <property type="entry name" value="NusG_2_sf"/>
</dbReference>
<organism evidence="2 3">
    <name type="scientific">Sphaerochaeta halotolerans</name>
    <dbReference type="NCBI Taxonomy" id="2293840"/>
    <lineage>
        <taxon>Bacteria</taxon>
        <taxon>Pseudomonadati</taxon>
        <taxon>Spirochaetota</taxon>
        <taxon>Spirochaetia</taxon>
        <taxon>Spirochaetales</taxon>
        <taxon>Sphaerochaetaceae</taxon>
        <taxon>Sphaerochaeta</taxon>
    </lineage>
</organism>
<dbReference type="Gene3D" id="2.60.320.10">
    <property type="entry name" value="N-utilization substance G protein NusG, insert domain"/>
    <property type="match status" value="1"/>
</dbReference>
<keyword evidence="1" id="KW-0812">Transmembrane</keyword>
<comment type="caution">
    <text evidence="2">The sequence shown here is derived from an EMBL/GenBank/DDBJ whole genome shotgun (WGS) entry which is preliminary data.</text>
</comment>
<protein>
    <submittedName>
        <fullName evidence="2">Uncharacterized protein</fullName>
    </submittedName>
</protein>
<dbReference type="Proteomes" id="UP000264002">
    <property type="component" value="Unassembled WGS sequence"/>
</dbReference>